<dbReference type="STRING" id="739143.SAMN05216297_108116"/>
<dbReference type="AlphaFoldDB" id="A0A1I1SRV8"/>
<name>A0A1I1SRV8_9FLAO</name>
<evidence type="ECO:0000313" key="1">
    <source>
        <dbReference type="EMBL" id="SFD47488.1"/>
    </source>
</evidence>
<sequence length="223" mass="24560">MKIYLLSFWSNKITNICLSGGAGAAFTGGNFWQGAVTGLVVSGLNHAMHMMDDNGYDQNGKQINNKGGDTTDYLYDEKGNIIESTNVKFIGAISQGKFRDLGGFRGYGFKGFSMATGSIVEDNTIFELYAGGKVLEGVSASFKFLRASGGRINGFSISKGSGYGSKARFDVHKLVNPSKRSNSFSEWVKGKVLPHYHRGAGNNLHRHRPWEKGWNDKSFWDRF</sequence>
<dbReference type="RefSeq" id="WP_143102089.1">
    <property type="nucleotide sequence ID" value="NZ_FOMH01000008.1"/>
</dbReference>
<dbReference type="OrthoDB" id="878730at2"/>
<protein>
    <submittedName>
        <fullName evidence="1">Uncharacterized protein</fullName>
    </submittedName>
</protein>
<reference evidence="2" key="1">
    <citation type="submission" date="2016-10" db="EMBL/GenBank/DDBJ databases">
        <authorList>
            <person name="Varghese N."/>
            <person name="Submissions S."/>
        </authorList>
    </citation>
    <scope>NUCLEOTIDE SEQUENCE [LARGE SCALE GENOMIC DNA]</scope>
    <source>
        <strain evidence="2">CGMCC 1.10370</strain>
    </source>
</reference>
<organism evidence="1 2">
    <name type="scientific">Flavobacterium phragmitis</name>
    <dbReference type="NCBI Taxonomy" id="739143"/>
    <lineage>
        <taxon>Bacteria</taxon>
        <taxon>Pseudomonadati</taxon>
        <taxon>Bacteroidota</taxon>
        <taxon>Flavobacteriia</taxon>
        <taxon>Flavobacteriales</taxon>
        <taxon>Flavobacteriaceae</taxon>
        <taxon>Flavobacterium</taxon>
    </lineage>
</organism>
<gene>
    <name evidence="1" type="ORF">SAMN05216297_108116</name>
</gene>
<dbReference type="Proteomes" id="UP000199672">
    <property type="component" value="Unassembled WGS sequence"/>
</dbReference>
<evidence type="ECO:0000313" key="2">
    <source>
        <dbReference type="Proteomes" id="UP000199672"/>
    </source>
</evidence>
<accession>A0A1I1SRV8</accession>
<keyword evidence="2" id="KW-1185">Reference proteome</keyword>
<dbReference type="EMBL" id="FOMH01000008">
    <property type="protein sequence ID" value="SFD47488.1"/>
    <property type="molecule type" value="Genomic_DNA"/>
</dbReference>
<proteinExistence type="predicted"/>